<name>A0A5M6CM77_9BACT</name>
<comment type="subcellular location">
    <subcellularLocation>
        <location evidence="1">Membrane</location>
        <topology evidence="1">Multi-pass membrane protein</topology>
    </subcellularLocation>
</comment>
<dbReference type="SUPFAM" id="SSF52833">
    <property type="entry name" value="Thioredoxin-like"/>
    <property type="match status" value="1"/>
</dbReference>
<evidence type="ECO:0000259" key="6">
    <source>
        <dbReference type="Pfam" id="PF07291"/>
    </source>
</evidence>
<dbReference type="InterPro" id="IPR036249">
    <property type="entry name" value="Thioredoxin-like_sf"/>
</dbReference>
<evidence type="ECO:0000256" key="5">
    <source>
        <dbReference type="SAM" id="Phobius"/>
    </source>
</evidence>
<dbReference type="Proteomes" id="UP000323632">
    <property type="component" value="Unassembled WGS sequence"/>
</dbReference>
<keyword evidence="3 5" id="KW-1133">Transmembrane helix</keyword>
<evidence type="ECO:0000313" key="8">
    <source>
        <dbReference type="Proteomes" id="UP000323632"/>
    </source>
</evidence>
<evidence type="ECO:0000256" key="2">
    <source>
        <dbReference type="ARBA" id="ARBA00022692"/>
    </source>
</evidence>
<evidence type="ECO:0000313" key="7">
    <source>
        <dbReference type="EMBL" id="KAA5536097.1"/>
    </source>
</evidence>
<dbReference type="GO" id="GO:0016020">
    <property type="term" value="C:membrane"/>
    <property type="evidence" value="ECO:0007669"/>
    <property type="project" value="UniProtKB-SubCell"/>
</dbReference>
<accession>A0A5M6CM77</accession>
<dbReference type="RefSeq" id="WP_150030670.1">
    <property type="nucleotide sequence ID" value="NZ_VWSH01000001.1"/>
</dbReference>
<proteinExistence type="predicted"/>
<evidence type="ECO:0000256" key="3">
    <source>
        <dbReference type="ARBA" id="ARBA00022989"/>
    </source>
</evidence>
<feature type="transmembrane region" description="Helical" evidence="5">
    <location>
        <begin position="53"/>
        <end position="74"/>
    </location>
</feature>
<feature type="domain" description="Methylamine utilisation protein MauE" evidence="6">
    <location>
        <begin position="9"/>
        <end position="139"/>
    </location>
</feature>
<evidence type="ECO:0000256" key="1">
    <source>
        <dbReference type="ARBA" id="ARBA00004141"/>
    </source>
</evidence>
<keyword evidence="2 5" id="KW-0812">Transmembrane</keyword>
<keyword evidence="4 5" id="KW-0472">Membrane</keyword>
<feature type="transmembrane region" description="Helical" evidence="5">
    <location>
        <begin position="148"/>
        <end position="171"/>
    </location>
</feature>
<feature type="transmembrane region" description="Helical" evidence="5">
    <location>
        <begin position="81"/>
        <end position="102"/>
    </location>
</feature>
<comment type="caution">
    <text evidence="7">The sequence shown here is derived from an EMBL/GenBank/DDBJ whole genome shotgun (WGS) entry which is preliminary data.</text>
</comment>
<dbReference type="Pfam" id="PF07291">
    <property type="entry name" value="MauE"/>
    <property type="match status" value="1"/>
</dbReference>
<dbReference type="AlphaFoldDB" id="A0A5M6CM77"/>
<organism evidence="7 8">
    <name type="scientific">Taibaiella lutea</name>
    <dbReference type="NCBI Taxonomy" id="2608001"/>
    <lineage>
        <taxon>Bacteria</taxon>
        <taxon>Pseudomonadati</taxon>
        <taxon>Bacteroidota</taxon>
        <taxon>Chitinophagia</taxon>
        <taxon>Chitinophagales</taxon>
        <taxon>Chitinophagaceae</taxon>
        <taxon>Taibaiella</taxon>
    </lineage>
</organism>
<keyword evidence="8" id="KW-1185">Reference proteome</keyword>
<sequence length="312" mass="34933">MNETNKLKKILLVSLSVILGALFIFSAWSKTQPNLQLFEFIIESQVHLSKQLSAVLARFFIGIEGGLGLLLFANIFGYGRWVLKVCIGLLIVFSIHLLYLLISHGNDVNCGCMGDIVPMTPVESLLKNVGLLAGLLVLLKWHKTKDGVLLDYGSFILCGIIVAVPFFIFPFTKETQMPLSKLYTTTRSEHPTVELRKGKHILCFMSLSCSHCRDAAKKIAILKKENPTLPFYFALASGTDSTRAKRFNDFLTDTKVKDIPYHFLEQKDFVDMVKAAGNMGVPVILWMQDTTAVRNVNLDELNMADLNAWLSQ</sequence>
<dbReference type="EMBL" id="VWSH01000001">
    <property type="protein sequence ID" value="KAA5536097.1"/>
    <property type="molecule type" value="Genomic_DNA"/>
</dbReference>
<dbReference type="GO" id="GO:0030416">
    <property type="term" value="P:methylamine metabolic process"/>
    <property type="evidence" value="ECO:0007669"/>
    <property type="project" value="InterPro"/>
</dbReference>
<protein>
    <recommendedName>
        <fullName evidence="6">Methylamine utilisation protein MauE domain-containing protein</fullName>
    </recommendedName>
</protein>
<evidence type="ECO:0000256" key="4">
    <source>
        <dbReference type="ARBA" id="ARBA00023136"/>
    </source>
</evidence>
<dbReference type="InterPro" id="IPR009908">
    <property type="entry name" value="Methylamine_util_MauE"/>
</dbReference>
<gene>
    <name evidence="7" type="ORF">F0919_00035</name>
</gene>
<reference evidence="7 8" key="1">
    <citation type="submission" date="2019-09" db="EMBL/GenBank/DDBJ databases">
        <title>Genome sequence and assembly of Taibaiella sp.</title>
        <authorList>
            <person name="Chhetri G."/>
        </authorList>
    </citation>
    <scope>NUCLEOTIDE SEQUENCE [LARGE SCALE GENOMIC DNA]</scope>
    <source>
        <strain evidence="7 8">KVB11</strain>
    </source>
</reference>